<sequence>MAARAPRYYRPYYPSDSEESDASEESVSDGEQEQDLPDLPDLPDYKAFAEQLFRAAGPPLPTPEKELDFSYNTLDRRTSYGPMTEGEAGYTVTSTTQQVDNVIVLQSLDRDKSIYPQPTNCQLMLPRTYQHVTKFEIADISFIASFFYFRADKYNVSVQFNETGRILYSNTLSPPSSTTPLNLTVKIREGTYTIDTLLEELTTQFNTPPIFYDFIGGYSDFYNAFVNAGDYSINFNYPGDFYYDALRQIYIANPTTAQIVSYYFQQQYALPTSKSVNNNFTDSQVKVAYYYPVLKEFLLDVQSNPSDIMYKGSAITNELVASLIYTFSGLDDPLVSVIVQENSQILDAYRLAHTFRYYPINKYICTYANQNTKVSIQASTLNTSLSTLLTTTYNKFLATQIQRTGISETQFLASSAQITAYKSIISQMYNVLQTNLAKQFGVNFGTYAAQYFLSFSNVMLLKNGQYATNVDYSYTTAASPFLTSNIQSAFHQSNTVYWQSMYNMTMSNIVIDSNSSPNVYNPRIMTLDVQNPFVDSNGNIYVNPVEASTDVIVTVQPGKYTIFPIQSKIRQTAQIETLPRPSIYLYPEWNAARQDEIGNNKFVFTSGYSYALPDQSNSLANIINPLTPPLASIGTVIRTDSIADAYAKQTPSILSLLTTPQGNYFSFQTPGRQPEEGSNAVIYKYQMGLAIFPGTSSIPSFLVGSNQGITDQSTNTFADSMIIFVYHDIAAFYADAGTVGQSKGESPFFYKYKLTIAAGSKAQYIPFTAYEAQTYYVICRPVNKTQFAPITFTLTPFCTSSTPAVLSTNDTSFDPRIPTFNPYALVATNYIIAKVHDPDYIRLPIIDSNGYYYKTTIPSPLGVPGYLPSSSTSPATAPINNPLIKQVFPMGYSTISDDLTDYIPIANTYPPRAFDPTNKFMFRYTPNVDSYDPITLSYDIGPSNAEAATAASLSNVLLYPNGVPYSIPSSNTVREKKIVQYTGTHYIFTESNAFTAKSSNLKPLNSTTFPGLRTPFNARGVSGFVFMPEEGTWTVSRIRFLAQSSNTKVHFLAIYPTAYINSINILNISLTQALGICVLKDSTTYYDTPSVTGVPYGTYYTYSNVLNPNTAYAMSGRSQISPTLITDISAYYSALAYTNPSVLNKTSYTISDFNNSTFVDIENLTGTCIPYPELGTPRIASVFYDGTANPDTKNDMLLSINTPLSNQNPNINPLYLNYYTSQYAQSSPIVNSHLHYTTQSYTTQDFNIYTDFLLPWSNIPDIPTSICASVYGTLLLQTGELPIVTYNTKTQATQFTLKTVLTIDTIFPANEDTTLLTYSGNESQYIFLGCTPSCNLIFKAFDLATGNLIVYPPIAGVFNPQTQVAQGLQLMGTKWWLCFLDAASGMNIAYGSNFTDPFVQMPNSFAGPFTAAQIHLDPINGTNLFFAVSTSDDTTISIVYSYPLILTIPPTNSLTVEDYNFCTLPSDTNSFAVQVANGIEFLYYTSLTSTYLNRIDTSSFVITRSEQNYGRVPSQCIPGPYNTMWVLFNTPPYIMAYIYTVPSIQIAWQQMFPVLKVELVQVAEKRISIPDTYNKTTPEWYHSVFFSYKDSSMLSRDLYYTYPTTTQWGQEVYYDSADTSFGGYYFNSYLQSIPLQSNTSYIALRGFSPTESFQTEVRISLTNVFDYGYISINNLIDEIGTIATSPGSYAGSYLNQLSTFNGAFVRTGNDALYGISSFSVPTAGFSNFITQFSTIYSEYTFLTSNVSIINTSLTQSMNAFILSDLQYILPPNVLTRTRFTDSLTFSFLWKTGLASVPPSYANLADGWGLGWNLGYAKEDDVQATTVHPAPSMYKIIDDFLYLRLNPEFNLNRMSAGTKENYLDSREPSALTSYYYCKLLLNGYGQTATTFVHSPIILNPPISRISKLSFQWLDSKGNVLNVSSATDSDWQMTINIQENTTTTKFVATAPGSNLPMAVKE</sequence>
<name>A0A6C0L947_9ZZZZ</name>
<feature type="region of interest" description="Disordered" evidence="1">
    <location>
        <begin position="1"/>
        <end position="42"/>
    </location>
</feature>
<feature type="compositionally biased region" description="Low complexity" evidence="1">
    <location>
        <begin position="1"/>
        <end position="15"/>
    </location>
</feature>
<feature type="compositionally biased region" description="Acidic residues" evidence="1">
    <location>
        <begin position="16"/>
        <end position="38"/>
    </location>
</feature>
<evidence type="ECO:0000313" key="2">
    <source>
        <dbReference type="EMBL" id="QHU26188.1"/>
    </source>
</evidence>
<evidence type="ECO:0000256" key="1">
    <source>
        <dbReference type="SAM" id="MobiDB-lite"/>
    </source>
</evidence>
<reference evidence="2" key="1">
    <citation type="journal article" date="2020" name="Nature">
        <title>Giant virus diversity and host interactions through global metagenomics.</title>
        <authorList>
            <person name="Schulz F."/>
            <person name="Roux S."/>
            <person name="Paez-Espino D."/>
            <person name="Jungbluth S."/>
            <person name="Walsh D.A."/>
            <person name="Denef V.J."/>
            <person name="McMahon K.D."/>
            <person name="Konstantinidis K.T."/>
            <person name="Eloe-Fadrosh E.A."/>
            <person name="Kyrpides N.C."/>
            <person name="Woyke T."/>
        </authorList>
    </citation>
    <scope>NUCLEOTIDE SEQUENCE</scope>
    <source>
        <strain evidence="2">GVMAG-M-3300027759-16</strain>
    </source>
</reference>
<accession>A0A6C0L947</accession>
<organism evidence="2">
    <name type="scientific">viral metagenome</name>
    <dbReference type="NCBI Taxonomy" id="1070528"/>
    <lineage>
        <taxon>unclassified sequences</taxon>
        <taxon>metagenomes</taxon>
        <taxon>organismal metagenomes</taxon>
    </lineage>
</organism>
<dbReference type="EMBL" id="MN740437">
    <property type="protein sequence ID" value="QHU26188.1"/>
    <property type="molecule type" value="Genomic_DNA"/>
</dbReference>
<protein>
    <submittedName>
        <fullName evidence="2">Uncharacterized protein</fullName>
    </submittedName>
</protein>
<proteinExistence type="predicted"/>